<evidence type="ECO:0000313" key="1">
    <source>
        <dbReference type="EMBL" id="TNV70640.1"/>
    </source>
</evidence>
<gene>
    <name evidence="1" type="ORF">FGO68_gene3913</name>
</gene>
<keyword evidence="2" id="KW-1185">Reference proteome</keyword>
<proteinExistence type="predicted"/>
<comment type="caution">
    <text evidence="1">The sequence shown here is derived from an EMBL/GenBank/DDBJ whole genome shotgun (WGS) entry which is preliminary data.</text>
</comment>
<sequence length="71" mass="8502">MPQVWNAKPLLHYRKGSRVLCDILPLTLERRWTDDLLQEDENEEYRDLHRWRIVAQPKPQFTRGGLESQTG</sequence>
<protein>
    <submittedName>
        <fullName evidence="1">Uncharacterized protein</fullName>
    </submittedName>
</protein>
<dbReference type="EMBL" id="RRYP01034509">
    <property type="protein sequence ID" value="TNV70640.1"/>
    <property type="molecule type" value="Genomic_DNA"/>
</dbReference>
<reference evidence="1" key="1">
    <citation type="submission" date="2019-06" db="EMBL/GenBank/DDBJ databases">
        <authorList>
            <person name="Zheng W."/>
        </authorList>
    </citation>
    <scope>NUCLEOTIDE SEQUENCE</scope>
    <source>
        <strain evidence="1">QDHG01</strain>
    </source>
</reference>
<name>A0A8J8STY3_HALGN</name>
<dbReference type="Proteomes" id="UP000785679">
    <property type="component" value="Unassembled WGS sequence"/>
</dbReference>
<evidence type="ECO:0000313" key="2">
    <source>
        <dbReference type="Proteomes" id="UP000785679"/>
    </source>
</evidence>
<organism evidence="1 2">
    <name type="scientific">Halteria grandinella</name>
    <dbReference type="NCBI Taxonomy" id="5974"/>
    <lineage>
        <taxon>Eukaryota</taxon>
        <taxon>Sar</taxon>
        <taxon>Alveolata</taxon>
        <taxon>Ciliophora</taxon>
        <taxon>Intramacronucleata</taxon>
        <taxon>Spirotrichea</taxon>
        <taxon>Stichotrichia</taxon>
        <taxon>Sporadotrichida</taxon>
        <taxon>Halteriidae</taxon>
        <taxon>Halteria</taxon>
    </lineage>
</organism>
<accession>A0A8J8STY3</accession>
<dbReference type="AlphaFoldDB" id="A0A8J8STY3"/>